<evidence type="ECO:0000256" key="2">
    <source>
        <dbReference type="PROSITE-ProRule" id="PRU00708"/>
    </source>
</evidence>
<feature type="repeat" description="PPR" evidence="2">
    <location>
        <begin position="344"/>
        <end position="378"/>
    </location>
</feature>
<keyword evidence="1" id="KW-0677">Repeat</keyword>
<keyword evidence="4" id="KW-1185">Reference proteome</keyword>
<dbReference type="InterPro" id="IPR046960">
    <property type="entry name" value="PPR_At4g14850-like_plant"/>
</dbReference>
<dbReference type="InterPro" id="IPR011990">
    <property type="entry name" value="TPR-like_helical_dom_sf"/>
</dbReference>
<dbReference type="FunFam" id="1.25.40.10:FF:000090">
    <property type="entry name" value="Pentatricopeptide repeat-containing protein, chloroplastic"/>
    <property type="match status" value="1"/>
</dbReference>
<feature type="repeat" description="PPR" evidence="2">
    <location>
        <begin position="243"/>
        <end position="277"/>
    </location>
</feature>
<evidence type="ECO:0000256" key="1">
    <source>
        <dbReference type="ARBA" id="ARBA00022737"/>
    </source>
</evidence>
<dbReference type="Pfam" id="PF13041">
    <property type="entry name" value="PPR_2"/>
    <property type="match status" value="2"/>
</dbReference>
<evidence type="ECO:0000313" key="4">
    <source>
        <dbReference type="Proteomes" id="UP000825729"/>
    </source>
</evidence>
<dbReference type="Pfam" id="PF01535">
    <property type="entry name" value="PPR"/>
    <property type="match status" value="3"/>
</dbReference>
<comment type="caution">
    <text evidence="3">The sequence shown here is derived from an EMBL/GenBank/DDBJ whole genome shotgun (WGS) entry which is preliminary data.</text>
</comment>
<reference evidence="3 4" key="1">
    <citation type="submission" date="2021-07" db="EMBL/GenBank/DDBJ databases">
        <title>The Aristolochia fimbriata genome: insights into angiosperm evolution, floral development and chemical biosynthesis.</title>
        <authorList>
            <person name="Jiao Y."/>
        </authorList>
    </citation>
    <scope>NUCLEOTIDE SEQUENCE [LARGE SCALE GENOMIC DNA]</scope>
    <source>
        <strain evidence="3">IBCAS-2021</strain>
        <tissue evidence="3">Leaf</tissue>
    </source>
</reference>
<gene>
    <name evidence="3" type="ORF">H6P81_015801</name>
</gene>
<dbReference type="Gene3D" id="1.25.40.10">
    <property type="entry name" value="Tetratricopeptide repeat domain"/>
    <property type="match status" value="3"/>
</dbReference>
<name>A0AAV7E9F8_ARIFI</name>
<dbReference type="AlphaFoldDB" id="A0AAV7E9F8"/>
<dbReference type="Pfam" id="PF20431">
    <property type="entry name" value="E_motif"/>
    <property type="match status" value="1"/>
</dbReference>
<proteinExistence type="predicted"/>
<dbReference type="PROSITE" id="PS51375">
    <property type="entry name" value="PPR"/>
    <property type="match status" value="3"/>
</dbReference>
<dbReference type="PANTHER" id="PTHR47926">
    <property type="entry name" value="PENTATRICOPEPTIDE REPEAT-CONTAINING PROTEIN"/>
    <property type="match status" value="1"/>
</dbReference>
<feature type="repeat" description="PPR" evidence="2">
    <location>
        <begin position="208"/>
        <end position="238"/>
    </location>
</feature>
<evidence type="ECO:0000313" key="3">
    <source>
        <dbReference type="EMBL" id="KAG9444461.1"/>
    </source>
</evidence>
<protein>
    <submittedName>
        <fullName evidence="3">Uncharacterized protein</fullName>
    </submittedName>
</protein>
<dbReference type="InterPro" id="IPR002885">
    <property type="entry name" value="PPR_rpt"/>
</dbReference>
<sequence length="560" mass="63211">MLLLKSFWAFPSSLPRKIFTPYLRNSVSFYSRFVTGSRSNSTLYEQLLNILTNEPSLSLLKKTHCVVIIHQLLSKSVLACRLLNGYSSLCRLDDAENLFDGLPKQTVHAYNRMLKAYVDHKHYKPALILYFQLLSARDVLPDHLTFSFIIQASIALGLTEFARIVHGHVLVLGIDPDLHLATSLMDFHIKCDSLDYARALFDRIPARDVFVWTVMINGYLRAANYHEALNLFGKMKETCKTVGLVTWNSLLAGFVHGGLVSEAWREFIHMQENGVRPDNVSLCTILPGLARFAIMKSCLEAHAYAIRMGFDLDLFVVSALVDFYVRSGNLASARTLFDGMLVKDTGLWNAMIVGYGNHGLCKEALQLFNQMQASGLKPNGTTFTSLLSACSHAGMVTEGCQLFDSMVCDYEILPCHEHYTCMVDMLGRAGRLNEAYEFIKNLPIKASRDTWGAFLNACRIHNDFKLAETAGEHIFDNNDTIEEAGYHVMMSNIYAETGQWSKVAKMRTSIRDERMNKRTGFSWIQIGGLVHTFYIADISHPQTEDIYSLLRSLDDVAYCF</sequence>
<organism evidence="3 4">
    <name type="scientific">Aristolochia fimbriata</name>
    <name type="common">White veined hardy Dutchman's pipe vine</name>
    <dbReference type="NCBI Taxonomy" id="158543"/>
    <lineage>
        <taxon>Eukaryota</taxon>
        <taxon>Viridiplantae</taxon>
        <taxon>Streptophyta</taxon>
        <taxon>Embryophyta</taxon>
        <taxon>Tracheophyta</taxon>
        <taxon>Spermatophyta</taxon>
        <taxon>Magnoliopsida</taxon>
        <taxon>Magnoliidae</taxon>
        <taxon>Piperales</taxon>
        <taxon>Aristolochiaceae</taxon>
        <taxon>Aristolochia</taxon>
    </lineage>
</organism>
<dbReference type="EMBL" id="JAINDJ010000006">
    <property type="protein sequence ID" value="KAG9444461.1"/>
    <property type="molecule type" value="Genomic_DNA"/>
</dbReference>
<dbReference type="PANTHER" id="PTHR47926:SF347">
    <property type="entry name" value="PENTATRICOPEPTIDE REPEAT-CONTAINING PROTEIN"/>
    <property type="match status" value="1"/>
</dbReference>
<dbReference type="Proteomes" id="UP000825729">
    <property type="component" value="Unassembled WGS sequence"/>
</dbReference>
<accession>A0AAV7E9F8</accession>
<dbReference type="InterPro" id="IPR046848">
    <property type="entry name" value="E_motif"/>
</dbReference>
<dbReference type="GO" id="GO:0009451">
    <property type="term" value="P:RNA modification"/>
    <property type="evidence" value="ECO:0007669"/>
    <property type="project" value="InterPro"/>
</dbReference>
<dbReference type="GO" id="GO:0003723">
    <property type="term" value="F:RNA binding"/>
    <property type="evidence" value="ECO:0007669"/>
    <property type="project" value="InterPro"/>
</dbReference>
<dbReference type="NCBIfam" id="TIGR00756">
    <property type="entry name" value="PPR"/>
    <property type="match status" value="4"/>
</dbReference>